<dbReference type="SUPFAM" id="SSF46785">
    <property type="entry name" value="Winged helix' DNA-binding domain"/>
    <property type="match status" value="1"/>
</dbReference>
<dbReference type="Pfam" id="PF01047">
    <property type="entry name" value="MarR"/>
    <property type="match status" value="1"/>
</dbReference>
<accession>A0A3A1WP43</accession>
<organism evidence="2 3">
    <name type="scientific">Aureimonas flava</name>
    <dbReference type="NCBI Taxonomy" id="2320271"/>
    <lineage>
        <taxon>Bacteria</taxon>
        <taxon>Pseudomonadati</taxon>
        <taxon>Pseudomonadota</taxon>
        <taxon>Alphaproteobacteria</taxon>
        <taxon>Hyphomicrobiales</taxon>
        <taxon>Aurantimonadaceae</taxon>
        <taxon>Aureimonas</taxon>
    </lineage>
</organism>
<keyword evidence="3" id="KW-1185">Reference proteome</keyword>
<dbReference type="GO" id="GO:0006950">
    <property type="term" value="P:response to stress"/>
    <property type="evidence" value="ECO:0007669"/>
    <property type="project" value="TreeGrafter"/>
</dbReference>
<evidence type="ECO:0000313" key="3">
    <source>
        <dbReference type="Proteomes" id="UP000265750"/>
    </source>
</evidence>
<reference evidence="3" key="1">
    <citation type="submission" date="2018-09" db="EMBL/GenBank/DDBJ databases">
        <authorList>
            <person name="Tuo L."/>
        </authorList>
    </citation>
    <scope>NUCLEOTIDE SEQUENCE [LARGE SCALE GENOMIC DNA]</scope>
    <source>
        <strain evidence="3">M2BS4Y-1</strain>
    </source>
</reference>
<dbReference type="EMBL" id="QYRN01000004">
    <property type="protein sequence ID" value="RIY01623.1"/>
    <property type="molecule type" value="Genomic_DNA"/>
</dbReference>
<dbReference type="Proteomes" id="UP000265750">
    <property type="component" value="Unassembled WGS sequence"/>
</dbReference>
<name>A0A3A1WP43_9HYPH</name>
<sequence>MSRRFDEAFRPLGLKSGQFSLLISLNRPEPPTIGSVATLLAMDRTTLTANLKPLEREGWLRVVTDEKDKRIRRLLLTEEGRALLARAAPIWTATHAAIETGLAEGRADRLREVLAALL</sequence>
<dbReference type="PANTHER" id="PTHR33164:SF105">
    <property type="entry name" value="TRANSCRIPTIONAL REPRESSOR PROTEIN-RELATED"/>
    <property type="match status" value="1"/>
</dbReference>
<protein>
    <submittedName>
        <fullName evidence="2">MarR family transcriptional regulator</fullName>
    </submittedName>
</protein>
<dbReference type="InterPro" id="IPR000835">
    <property type="entry name" value="HTH_MarR-typ"/>
</dbReference>
<dbReference type="GO" id="GO:0003700">
    <property type="term" value="F:DNA-binding transcription factor activity"/>
    <property type="evidence" value="ECO:0007669"/>
    <property type="project" value="InterPro"/>
</dbReference>
<dbReference type="Gene3D" id="1.10.10.10">
    <property type="entry name" value="Winged helix-like DNA-binding domain superfamily/Winged helix DNA-binding domain"/>
    <property type="match status" value="1"/>
</dbReference>
<evidence type="ECO:0000313" key="2">
    <source>
        <dbReference type="EMBL" id="RIY01623.1"/>
    </source>
</evidence>
<dbReference type="OrthoDB" id="2287011at2"/>
<evidence type="ECO:0000259" key="1">
    <source>
        <dbReference type="PROSITE" id="PS50995"/>
    </source>
</evidence>
<dbReference type="InterPro" id="IPR039422">
    <property type="entry name" value="MarR/SlyA-like"/>
</dbReference>
<dbReference type="SMART" id="SM00347">
    <property type="entry name" value="HTH_MARR"/>
    <property type="match status" value="1"/>
</dbReference>
<comment type="caution">
    <text evidence="2">The sequence shown here is derived from an EMBL/GenBank/DDBJ whole genome shotgun (WGS) entry which is preliminary data.</text>
</comment>
<dbReference type="InterPro" id="IPR036388">
    <property type="entry name" value="WH-like_DNA-bd_sf"/>
</dbReference>
<dbReference type="PRINTS" id="PR00598">
    <property type="entry name" value="HTHMARR"/>
</dbReference>
<dbReference type="AlphaFoldDB" id="A0A3A1WP43"/>
<dbReference type="InterPro" id="IPR036390">
    <property type="entry name" value="WH_DNA-bd_sf"/>
</dbReference>
<dbReference type="PROSITE" id="PS50995">
    <property type="entry name" value="HTH_MARR_2"/>
    <property type="match status" value="1"/>
</dbReference>
<dbReference type="PANTHER" id="PTHR33164">
    <property type="entry name" value="TRANSCRIPTIONAL REGULATOR, MARR FAMILY"/>
    <property type="match status" value="1"/>
</dbReference>
<gene>
    <name evidence="2" type="ORF">D3218_08170</name>
</gene>
<feature type="domain" description="HTH marR-type" evidence="1">
    <location>
        <begin position="1"/>
        <end position="118"/>
    </location>
</feature>
<proteinExistence type="predicted"/>